<dbReference type="SUPFAM" id="SSF57903">
    <property type="entry name" value="FYVE/PHD zinc finger"/>
    <property type="match status" value="2"/>
</dbReference>
<dbReference type="PROSITE" id="PS50014">
    <property type="entry name" value="BROMODOMAIN_2"/>
    <property type="match status" value="1"/>
</dbReference>
<feature type="region of interest" description="Disordered" evidence="7">
    <location>
        <begin position="751"/>
        <end position="843"/>
    </location>
</feature>
<dbReference type="GO" id="GO:0006357">
    <property type="term" value="P:regulation of transcription by RNA polymerase II"/>
    <property type="evidence" value="ECO:0007669"/>
    <property type="project" value="InterPro"/>
</dbReference>
<gene>
    <name evidence="10" type="ORF">C7M84_023171</name>
</gene>
<dbReference type="GO" id="GO:0000978">
    <property type="term" value="F:RNA polymerase II cis-regulatory region sequence-specific DNA binding"/>
    <property type="evidence" value="ECO:0007669"/>
    <property type="project" value="TreeGrafter"/>
</dbReference>
<feature type="domain" description="Bromo" evidence="8">
    <location>
        <begin position="1114"/>
        <end position="1184"/>
    </location>
</feature>
<dbReference type="CDD" id="cd05509">
    <property type="entry name" value="Bromo_gcn5_like"/>
    <property type="match status" value="1"/>
</dbReference>
<dbReference type="PANTHER" id="PTHR45975:SF2">
    <property type="entry name" value="NUCLEOSOME-REMODELING FACTOR SUBUNIT BPTF"/>
    <property type="match status" value="1"/>
</dbReference>
<dbReference type="SMART" id="SM00249">
    <property type="entry name" value="PHD"/>
    <property type="match status" value="2"/>
</dbReference>
<dbReference type="SMART" id="SM00297">
    <property type="entry name" value="BROMO"/>
    <property type="match status" value="1"/>
</dbReference>
<feature type="compositionally biased region" description="Low complexity" evidence="7">
    <location>
        <begin position="50"/>
        <end position="60"/>
    </location>
</feature>
<feature type="region of interest" description="Disordered" evidence="7">
    <location>
        <begin position="557"/>
        <end position="588"/>
    </location>
</feature>
<evidence type="ECO:0000259" key="8">
    <source>
        <dbReference type="PROSITE" id="PS50014"/>
    </source>
</evidence>
<feature type="compositionally biased region" description="Low complexity" evidence="7">
    <location>
        <begin position="764"/>
        <end position="781"/>
    </location>
</feature>
<evidence type="ECO:0000256" key="3">
    <source>
        <dbReference type="ARBA" id="ARBA00022833"/>
    </source>
</evidence>
<dbReference type="InterPro" id="IPR036427">
    <property type="entry name" value="Bromodomain-like_sf"/>
</dbReference>
<protein>
    <recommendedName>
        <fullName evidence="12">Nucleosome-remodeling factor subunit NURF301</fullName>
    </recommendedName>
</protein>
<organism evidence="10 11">
    <name type="scientific">Penaeus vannamei</name>
    <name type="common">Whiteleg shrimp</name>
    <name type="synonym">Litopenaeus vannamei</name>
    <dbReference type="NCBI Taxonomy" id="6689"/>
    <lineage>
        <taxon>Eukaryota</taxon>
        <taxon>Metazoa</taxon>
        <taxon>Ecdysozoa</taxon>
        <taxon>Arthropoda</taxon>
        <taxon>Crustacea</taxon>
        <taxon>Multicrustacea</taxon>
        <taxon>Malacostraca</taxon>
        <taxon>Eumalacostraca</taxon>
        <taxon>Eucarida</taxon>
        <taxon>Decapoda</taxon>
        <taxon>Dendrobranchiata</taxon>
        <taxon>Penaeoidea</taxon>
        <taxon>Penaeidae</taxon>
        <taxon>Penaeus</taxon>
    </lineage>
</organism>
<dbReference type="EMBL" id="QCYY01000659">
    <property type="protein sequence ID" value="ROT83638.1"/>
    <property type="molecule type" value="Genomic_DNA"/>
</dbReference>
<reference evidence="10 11" key="2">
    <citation type="submission" date="2019-01" db="EMBL/GenBank/DDBJ databases">
        <title>The decoding of complex shrimp genome reveals the adaptation for benthos swimmer, frequently molting mechanism and breeding impact on genome.</title>
        <authorList>
            <person name="Sun Y."/>
            <person name="Gao Y."/>
            <person name="Yu Y."/>
        </authorList>
    </citation>
    <scope>NUCLEOTIDE SEQUENCE [LARGE SCALE GENOMIC DNA]</scope>
    <source>
        <tissue evidence="10">Muscle</tissue>
    </source>
</reference>
<feature type="region of interest" description="Disordered" evidence="7">
    <location>
        <begin position="674"/>
        <end position="709"/>
    </location>
</feature>
<feature type="compositionally biased region" description="Low complexity" evidence="7">
    <location>
        <begin position="954"/>
        <end position="971"/>
    </location>
</feature>
<reference evidence="10 11" key="1">
    <citation type="submission" date="2018-04" db="EMBL/GenBank/DDBJ databases">
        <authorList>
            <person name="Zhang X."/>
            <person name="Yuan J."/>
            <person name="Li F."/>
            <person name="Xiang J."/>
        </authorList>
    </citation>
    <scope>NUCLEOTIDE SEQUENCE [LARGE SCALE GENOMIC DNA]</scope>
    <source>
        <tissue evidence="10">Muscle</tissue>
    </source>
</reference>
<dbReference type="GO" id="GO:0008270">
    <property type="term" value="F:zinc ion binding"/>
    <property type="evidence" value="ECO:0007669"/>
    <property type="project" value="UniProtKB-KW"/>
</dbReference>
<proteinExistence type="predicted"/>
<feature type="compositionally biased region" description="Pro residues" evidence="7">
    <location>
        <begin position="1"/>
        <end position="32"/>
    </location>
</feature>
<evidence type="ECO:0000256" key="6">
    <source>
        <dbReference type="PROSITE-ProRule" id="PRU00146"/>
    </source>
</evidence>
<feature type="compositionally biased region" description="Low complexity" evidence="7">
    <location>
        <begin position="33"/>
        <end position="42"/>
    </location>
</feature>
<dbReference type="Proteomes" id="UP000283509">
    <property type="component" value="Unassembled WGS sequence"/>
</dbReference>
<dbReference type="Pfam" id="PF00628">
    <property type="entry name" value="PHD"/>
    <property type="match status" value="2"/>
</dbReference>
<feature type="compositionally biased region" description="Basic and acidic residues" evidence="7">
    <location>
        <begin position="814"/>
        <end position="825"/>
    </location>
</feature>
<feature type="compositionally biased region" description="Polar residues" evidence="7">
    <location>
        <begin position="942"/>
        <end position="952"/>
    </location>
</feature>
<feature type="region of interest" description="Disordered" evidence="7">
    <location>
        <begin position="895"/>
        <end position="973"/>
    </location>
</feature>
<dbReference type="InterPro" id="IPR001965">
    <property type="entry name" value="Znf_PHD"/>
</dbReference>
<dbReference type="GO" id="GO:0016589">
    <property type="term" value="C:NURF complex"/>
    <property type="evidence" value="ECO:0007669"/>
    <property type="project" value="InterPro"/>
</dbReference>
<feature type="region of interest" description="Disordered" evidence="7">
    <location>
        <begin position="1"/>
        <end position="138"/>
    </location>
</feature>
<feature type="compositionally biased region" description="Basic and acidic residues" evidence="7">
    <location>
        <begin position="834"/>
        <end position="843"/>
    </location>
</feature>
<dbReference type="InterPro" id="IPR011011">
    <property type="entry name" value="Znf_FYVE_PHD"/>
</dbReference>
<keyword evidence="11" id="KW-1185">Reference proteome</keyword>
<evidence type="ECO:0000259" key="9">
    <source>
        <dbReference type="PROSITE" id="PS50016"/>
    </source>
</evidence>
<feature type="domain" description="PHD-type" evidence="9">
    <location>
        <begin position="980"/>
        <end position="1031"/>
    </location>
</feature>
<evidence type="ECO:0000256" key="5">
    <source>
        <dbReference type="PROSITE-ProRule" id="PRU00035"/>
    </source>
</evidence>
<feature type="domain" description="PHD-type" evidence="9">
    <location>
        <begin position="1036"/>
        <end position="1087"/>
    </location>
</feature>
<dbReference type="Gene3D" id="3.30.40.10">
    <property type="entry name" value="Zinc/RING finger domain, C3HC4 (zinc finger)"/>
    <property type="match status" value="2"/>
</dbReference>
<dbReference type="CDD" id="cd15560">
    <property type="entry name" value="PHD2_3_BPTF"/>
    <property type="match status" value="2"/>
</dbReference>
<dbReference type="InterPro" id="IPR013083">
    <property type="entry name" value="Znf_RING/FYVE/PHD"/>
</dbReference>
<keyword evidence="4 5" id="KW-0103">Bromodomain</keyword>
<keyword evidence="2 6" id="KW-0863">Zinc-finger</keyword>
<dbReference type="PRINTS" id="PR00503">
    <property type="entry name" value="BROMODOMAIN"/>
</dbReference>
<comment type="caution">
    <text evidence="10">The sequence shown here is derived from an EMBL/GenBank/DDBJ whole genome shotgun (WGS) entry which is preliminary data.</text>
</comment>
<keyword evidence="3" id="KW-0862">Zinc</keyword>
<evidence type="ECO:0000256" key="1">
    <source>
        <dbReference type="ARBA" id="ARBA00022723"/>
    </source>
</evidence>
<feature type="compositionally biased region" description="Polar residues" evidence="7">
    <location>
        <begin position="674"/>
        <end position="698"/>
    </location>
</feature>
<evidence type="ECO:0000256" key="7">
    <source>
        <dbReference type="SAM" id="MobiDB-lite"/>
    </source>
</evidence>
<dbReference type="OrthoDB" id="784962at2759"/>
<dbReference type="SUPFAM" id="SSF47370">
    <property type="entry name" value="Bromodomain"/>
    <property type="match status" value="1"/>
</dbReference>
<accession>A0A3R7MIN1</accession>
<dbReference type="InterPro" id="IPR038028">
    <property type="entry name" value="BPTF"/>
</dbReference>
<evidence type="ECO:0000256" key="4">
    <source>
        <dbReference type="ARBA" id="ARBA00023117"/>
    </source>
</evidence>
<feature type="compositionally biased region" description="Polar residues" evidence="7">
    <location>
        <begin position="916"/>
        <end position="932"/>
    </location>
</feature>
<evidence type="ECO:0008006" key="12">
    <source>
        <dbReference type="Google" id="ProtNLM"/>
    </source>
</evidence>
<sequence length="1208" mass="131143">MPYPPLFPFPSPTPQHPSTPTPSNTPPTPPQHPLSTPLQHPLQRPPPNTPSNAPSNTPSQPEHRPPSPSPNPAPISSPSFGPRRRNPPPEMLSTAREEKKESRLRPGKFTPSQRSGLRKRRRAQSPVNKQPESVEEWVEEDKLDLWEIRFFGERLERASVVTKRSVGDRGESVQTVTTRGASPAEIRARMEEQLKIQRATFNQKKALESTPLAKGGVVKLSLCSAATLTATAGAKLAIPSNPGATTKVVQAGSSTIMAVSGQIPTIVSGKKIMTTRDGRIITVQTTAPNSSTTQQQGNSENSGISLGSSTIFPVGSGPKVQVTPQGNKIIRLQAVGSGGGQRMILPRSTNSAVLQSRFPRPVAPATTVTTNATTSTSTVATPRVPGQQIQIIRLSDGQLQVRGLLEGQQLVQRPDGKFQLIHTKSAVAAANTPATTTVSTSSTIQVTQQTKMVQPTTVISSGLTGLDNANKTTITGSSAITSPTTHVVKVNGQQVLLKHSSENKQVVTVGASEAAAGTPPSGTARQVVVQSGQTSPRIKTMLAPDGTMVKTVLSNNTTAPVMSPTSTTATATSTSTTTASDNQTTANSGSSLTLRVQVRMTEQGPKTIIQGLQPGVGLTKDHIMAIQQQVRNMLAQYNLQGQQTSGGTVFRSLLASPQVLQSPAVITVKNAVTDSGTNANDNTASDSEVTQALPTSASPVDEKKLTSPVSSPKKFVLTQEYIQQTIKSALSKEDLAPDIEEKLMQLQKYNSEQTKKDEGTGLLTTSSAAVTTNSATRNTTSKRIRDQDDEWDSSEVKQNLVTSVPPQKPRPKKQRSDSRPSETSKPKKTSAKSEAVDARKKQALQHKLESLMSRHKDLLKKDILKKRAQLEKELQVEIHKELSVARLQLQMLEKSKPETPMPTQVISPRKKKIVTDSPTTQMSSSGGLTLSADSPHLPQPPSNSQTPTNKAPVSTKSPTSAKSTGKSASAKKSSKNKNKKIVCICRTPFDDTKFYVGCDLCGNWFHGDCVGITEAMSRSMTEYVCDDCANAKLNKELFCFCRQPYDETQFYICCEQCEDWYHGKCVGIMQAEADDIDDYICPKCDSNNVWNYPCQKNLTSKDYTELKKVTKSLIQHKNAWPFLEPVDPSEVPDYYKVVKEPMDLKTVESRVEAQSYQQLAQFIGDVMLCFDNCRLYNPPNSSFCSCAATLETFFCQKLRSLKQRLSQR</sequence>
<dbReference type="STRING" id="6689.A0A3R7MIN1"/>
<evidence type="ECO:0000313" key="10">
    <source>
        <dbReference type="EMBL" id="ROT83638.1"/>
    </source>
</evidence>
<dbReference type="InterPro" id="IPR019787">
    <property type="entry name" value="Znf_PHD-finger"/>
</dbReference>
<dbReference type="AlphaFoldDB" id="A0A3R7MIN1"/>
<dbReference type="Gene3D" id="1.20.920.10">
    <property type="entry name" value="Bromodomain-like"/>
    <property type="match status" value="1"/>
</dbReference>
<feature type="compositionally biased region" description="Basic and acidic residues" evidence="7">
    <location>
        <begin position="95"/>
        <end position="104"/>
    </location>
</feature>
<dbReference type="InterPro" id="IPR001487">
    <property type="entry name" value="Bromodomain"/>
</dbReference>
<feature type="compositionally biased region" description="Low complexity" evidence="7">
    <location>
        <begin position="557"/>
        <end position="586"/>
    </location>
</feature>
<dbReference type="PROSITE" id="PS50016">
    <property type="entry name" value="ZF_PHD_2"/>
    <property type="match status" value="2"/>
</dbReference>
<evidence type="ECO:0000313" key="11">
    <source>
        <dbReference type="Proteomes" id="UP000283509"/>
    </source>
</evidence>
<dbReference type="Pfam" id="PF00439">
    <property type="entry name" value="Bromodomain"/>
    <property type="match status" value="1"/>
</dbReference>
<dbReference type="PANTHER" id="PTHR45975">
    <property type="entry name" value="NUCLEOSOME-REMODELING FACTOR SUBUNIT BPTF"/>
    <property type="match status" value="1"/>
</dbReference>
<evidence type="ECO:0000256" key="2">
    <source>
        <dbReference type="ARBA" id="ARBA00022771"/>
    </source>
</evidence>
<feature type="compositionally biased region" description="Pro residues" evidence="7">
    <location>
        <begin position="66"/>
        <end position="75"/>
    </location>
</feature>
<name>A0A3R7MIN1_PENVA</name>
<keyword evidence="1" id="KW-0479">Metal-binding</keyword>